<feature type="transmembrane region" description="Helical" evidence="1">
    <location>
        <begin position="170"/>
        <end position="192"/>
    </location>
</feature>
<feature type="transmembrane region" description="Helical" evidence="1">
    <location>
        <begin position="12"/>
        <end position="31"/>
    </location>
</feature>
<proteinExistence type="predicted"/>
<feature type="transmembrane region" description="Helical" evidence="1">
    <location>
        <begin position="80"/>
        <end position="97"/>
    </location>
</feature>
<feature type="transmembrane region" description="Helical" evidence="1">
    <location>
        <begin position="330"/>
        <end position="350"/>
    </location>
</feature>
<name>A0A9E4ZPK4_9EURY</name>
<evidence type="ECO:0000313" key="2">
    <source>
        <dbReference type="EMBL" id="MCT8337551.1"/>
    </source>
</evidence>
<sequence length="507" mass="53541">MQRALVDKFKESAQSVLPIAAIVLLLHFTLAPLPSGTLVLFLPAIVLLILGMGAITLGADMAVMPMGELIGAKLTESRNLWLMILVSFLLGLALTLAEPDLQVLTRQVPAVPDFVLAGTVAFGVGIFLVIAMLRILFQVRISHIFILTYALVFIVAAFTAPEYMGVGFDAGGVTTGPITVPFILALGAGASAVRAGKSTEEDSFGLCALCSIGPILAVLIMGVFFDPTSTGYAFDTPATANSIGELAALYAGGMVGFFLEVCLILVPILVFFGAFQVVNLKLPRGQLIRIGVGLVYILLGLTIFLTGVYIGFMPAGTYLGHAIASLSNNWILVPLGLVIGSFIVAAEPAVHILNKQIEDLTHGAVSRRVMMLALSIGVGIALVLGMIRILTSIEIWYFLLPGYAIALLLTFCVPQIFTAIAFDSGGVAAGTMAAAFLLPFALGATDAVGGPLLLDAFGIIGLVAMMPLITVQVIGLVYQIKMRRAEAADRKQARETFEKENTEIIDL</sequence>
<feature type="transmembrane region" description="Helical" evidence="1">
    <location>
        <begin position="371"/>
        <end position="389"/>
    </location>
</feature>
<gene>
    <name evidence="2" type="ORF">FKB36_08650</name>
</gene>
<comment type="caution">
    <text evidence="2">The sequence shown here is derived from an EMBL/GenBank/DDBJ whole genome shotgun (WGS) entry which is preliminary data.</text>
</comment>
<reference evidence="2" key="1">
    <citation type="submission" date="2019-06" db="EMBL/GenBank/DDBJ databases">
        <title>Methanoculleus strain from Tamsui River, Taipei, Taiwan.</title>
        <authorList>
            <person name="You Y.-T."/>
            <person name="Chen S.-C."/>
            <person name="Lai S.-J."/>
            <person name="Lee Y.-C."/>
            <person name="Lai M.-C."/>
        </authorList>
    </citation>
    <scope>NUCLEOTIDE SEQUENCE</scope>
    <source>
        <strain evidence="2">Afa-1</strain>
    </source>
</reference>
<feature type="transmembrane region" description="Helical" evidence="1">
    <location>
        <begin position="456"/>
        <end position="478"/>
    </location>
</feature>
<feature type="transmembrane region" description="Helical" evidence="1">
    <location>
        <begin position="144"/>
        <end position="164"/>
    </location>
</feature>
<evidence type="ECO:0000256" key="1">
    <source>
        <dbReference type="SAM" id="Phobius"/>
    </source>
</evidence>
<feature type="transmembrane region" description="Helical" evidence="1">
    <location>
        <begin position="287"/>
        <end position="310"/>
    </location>
</feature>
<keyword evidence="1" id="KW-0812">Transmembrane</keyword>
<keyword evidence="3" id="KW-1185">Reference proteome</keyword>
<protein>
    <submittedName>
        <fullName evidence="2">DUF1538 domain-containing protein</fullName>
    </submittedName>
</protein>
<keyword evidence="1" id="KW-0472">Membrane</keyword>
<feature type="transmembrane region" description="Helical" evidence="1">
    <location>
        <begin position="204"/>
        <end position="225"/>
    </location>
</feature>
<organism evidence="2 3">
    <name type="scientific">Methanoculleus formosensis</name>
    <dbReference type="NCBI Taxonomy" id="2590886"/>
    <lineage>
        <taxon>Archaea</taxon>
        <taxon>Methanobacteriati</taxon>
        <taxon>Methanobacteriota</taxon>
        <taxon>Stenosarchaea group</taxon>
        <taxon>Methanomicrobia</taxon>
        <taxon>Methanomicrobiales</taxon>
        <taxon>Methanomicrobiaceae</taxon>
        <taxon>Methanoculleus</taxon>
    </lineage>
</organism>
<accession>A0A9E4ZPK4</accession>
<feature type="transmembrane region" description="Helical" evidence="1">
    <location>
        <begin position="425"/>
        <end position="444"/>
    </location>
</feature>
<dbReference type="Pfam" id="PF07556">
    <property type="entry name" value="DUF1538"/>
    <property type="match status" value="2"/>
</dbReference>
<feature type="transmembrane region" description="Helical" evidence="1">
    <location>
        <begin position="247"/>
        <end position="275"/>
    </location>
</feature>
<dbReference type="Proteomes" id="UP001065682">
    <property type="component" value="Unassembled WGS sequence"/>
</dbReference>
<feature type="transmembrane region" description="Helical" evidence="1">
    <location>
        <begin position="395"/>
        <end position="413"/>
    </location>
</feature>
<dbReference type="RefSeq" id="WP_261597656.1">
    <property type="nucleotide sequence ID" value="NZ_VHLL01000004.1"/>
</dbReference>
<dbReference type="InterPro" id="IPR011435">
    <property type="entry name" value="UmpAB"/>
</dbReference>
<dbReference type="AlphaFoldDB" id="A0A9E4ZPK4"/>
<feature type="transmembrane region" description="Helical" evidence="1">
    <location>
        <begin position="117"/>
        <end position="137"/>
    </location>
</feature>
<feature type="transmembrane region" description="Helical" evidence="1">
    <location>
        <begin position="37"/>
        <end position="59"/>
    </location>
</feature>
<evidence type="ECO:0000313" key="3">
    <source>
        <dbReference type="Proteomes" id="UP001065682"/>
    </source>
</evidence>
<dbReference type="EMBL" id="VHLL01000004">
    <property type="protein sequence ID" value="MCT8337551.1"/>
    <property type="molecule type" value="Genomic_DNA"/>
</dbReference>
<keyword evidence="1" id="KW-1133">Transmembrane helix</keyword>